<dbReference type="InParanoid" id="F0ZSL5"/>
<dbReference type="PANTHER" id="PTHR14732">
    <property type="entry name" value="RNA POLYMERASE II SUBUNIT B1 CTD PHOSPHATASE RPAP2-RELATED"/>
    <property type="match status" value="1"/>
</dbReference>
<feature type="region of interest" description="Disordered" evidence="13">
    <location>
        <begin position="26"/>
        <end position="53"/>
    </location>
</feature>
<dbReference type="EC" id="3.1.3.16" evidence="12"/>
<keyword evidence="3 12" id="KW-0479">Metal-binding</keyword>
<dbReference type="GO" id="GO:0005737">
    <property type="term" value="C:cytoplasm"/>
    <property type="evidence" value="ECO:0000318"/>
    <property type="project" value="GO_Central"/>
</dbReference>
<evidence type="ECO:0000256" key="9">
    <source>
        <dbReference type="ARBA" id="ARBA00047761"/>
    </source>
</evidence>
<name>F0ZSL5_DICPU</name>
<dbReference type="VEuPathDB" id="AmoebaDB:DICPUDRAFT_37287"/>
<dbReference type="Proteomes" id="UP000001064">
    <property type="component" value="Unassembled WGS sequence"/>
</dbReference>
<keyword evidence="16" id="KW-1185">Reference proteome</keyword>
<keyword evidence="7 12" id="KW-0904">Protein phosphatase</keyword>
<dbReference type="RefSeq" id="XP_003290404.1">
    <property type="nucleotide sequence ID" value="XM_003290356.1"/>
</dbReference>
<sequence>MENTLQTPPTIEKPKIRVIKKVIKKRPPANPNTITSNKSTSATATTGLKSDIDKSNDIDNLNNKITGLKIKESNSSNDTIEIKKDEHGNSVIKNKPQVVSKSEILKKTIKEKVYFDKLTFDSQMFLIENETTEDQLKNHYYNYLQDSHFKDIVVERSTSLKCGYPCCGKSIDSKKILNQKYKISIKEQKVYNVEELSMFCSSDCLIKSKLFESTLDSTAVYLRKVNGTSKQPTTPSNNADANKNKDADKVFNSFEKSLKITENENASLQPPSSVFADKKKEIKETEIKAAPSPTTTATTTTINHNITTDTKVEKKKIKIIDPNNIPLVNKIKDTSDDDGDSSIDNEDFSDQDEFEEENPGEIDSDSEDEENDEDLESKSDITAESSDDEFSLFRPSSLSTKKYQDLYKPSNYHSIYSALSQFITKHTNIFIKTNQVNYEYILEQNMDIKSSLHTQLNLIYPSVLEQLNFKRTTGKDKVIMLLDTFKFDKQIPSLKRNHWKMMILVFLKVLSKNDKDLEQDIKDKFEEFTNLVIECGFEFDTLKVFEDLLTFGYE</sequence>
<evidence type="ECO:0000256" key="2">
    <source>
        <dbReference type="ARBA" id="ARBA00005676"/>
    </source>
</evidence>
<evidence type="ECO:0000256" key="1">
    <source>
        <dbReference type="ARBA" id="ARBA00004123"/>
    </source>
</evidence>
<feature type="domain" description="RTR1-type" evidence="14">
    <location>
        <begin position="139"/>
        <end position="224"/>
    </location>
</feature>
<keyword evidence="6 12" id="KW-0862">Zinc</keyword>
<keyword evidence="8 12" id="KW-0539">Nucleus</keyword>
<feature type="compositionally biased region" description="Low complexity" evidence="13">
    <location>
        <begin position="32"/>
        <end position="46"/>
    </location>
</feature>
<comment type="subcellular location">
    <subcellularLocation>
        <location evidence="1 12">Nucleus</location>
    </subcellularLocation>
</comment>
<dbReference type="FunFam" id="1.25.40.820:FF:000013">
    <property type="entry name" value="Uncharacterized protein"/>
    <property type="match status" value="1"/>
</dbReference>
<evidence type="ECO:0000313" key="15">
    <source>
        <dbReference type="EMBL" id="EGC33054.1"/>
    </source>
</evidence>
<dbReference type="EMBL" id="GL871160">
    <property type="protein sequence ID" value="EGC33054.1"/>
    <property type="molecule type" value="Genomic_DNA"/>
</dbReference>
<keyword evidence="4 12" id="KW-0863">Zinc-finger</keyword>
<evidence type="ECO:0000256" key="4">
    <source>
        <dbReference type="ARBA" id="ARBA00022771"/>
    </source>
</evidence>
<evidence type="ECO:0000256" key="7">
    <source>
        <dbReference type="ARBA" id="ARBA00022912"/>
    </source>
</evidence>
<protein>
    <recommendedName>
        <fullName evidence="12">RNA polymerase II subunit B1 CTD phosphatase RPAP2 homolog</fullName>
        <ecNumber evidence="12">3.1.3.16</ecNumber>
    </recommendedName>
</protein>
<dbReference type="PANTHER" id="PTHR14732:SF0">
    <property type="entry name" value="RNA POLYMERASE II SUBUNIT B1 CTD PHOSPHATASE RPAP2-RELATED"/>
    <property type="match status" value="1"/>
</dbReference>
<dbReference type="GeneID" id="10504765"/>
<comment type="catalytic activity">
    <reaction evidence="10 12">
        <text>O-phospho-L-threonyl-[protein] + H2O = L-threonyl-[protein] + phosphate</text>
        <dbReference type="Rhea" id="RHEA:47004"/>
        <dbReference type="Rhea" id="RHEA-COMP:11060"/>
        <dbReference type="Rhea" id="RHEA-COMP:11605"/>
        <dbReference type="ChEBI" id="CHEBI:15377"/>
        <dbReference type="ChEBI" id="CHEBI:30013"/>
        <dbReference type="ChEBI" id="CHEBI:43474"/>
        <dbReference type="ChEBI" id="CHEBI:61977"/>
        <dbReference type="EC" id="3.1.3.16"/>
    </reaction>
</comment>
<feature type="compositionally biased region" description="Acidic residues" evidence="13">
    <location>
        <begin position="335"/>
        <end position="375"/>
    </location>
</feature>
<evidence type="ECO:0000313" key="16">
    <source>
        <dbReference type="Proteomes" id="UP000001064"/>
    </source>
</evidence>
<dbReference type="FunCoup" id="F0ZSL5">
    <property type="interactions" value="48"/>
</dbReference>
<dbReference type="Gene3D" id="1.25.40.820">
    <property type="match status" value="1"/>
</dbReference>
<comment type="catalytic activity">
    <reaction evidence="9 12">
        <text>O-phospho-L-seryl-[protein] + H2O = L-seryl-[protein] + phosphate</text>
        <dbReference type="Rhea" id="RHEA:20629"/>
        <dbReference type="Rhea" id="RHEA-COMP:9863"/>
        <dbReference type="Rhea" id="RHEA-COMP:11604"/>
        <dbReference type="ChEBI" id="CHEBI:15377"/>
        <dbReference type="ChEBI" id="CHEBI:29999"/>
        <dbReference type="ChEBI" id="CHEBI:43474"/>
        <dbReference type="ChEBI" id="CHEBI:83421"/>
        <dbReference type="EC" id="3.1.3.16"/>
    </reaction>
</comment>
<dbReference type="InterPro" id="IPR039693">
    <property type="entry name" value="Rtr1/RPAP2"/>
</dbReference>
<dbReference type="GO" id="GO:0008420">
    <property type="term" value="F:RNA polymerase II CTD heptapeptide repeat phosphatase activity"/>
    <property type="evidence" value="ECO:0000318"/>
    <property type="project" value="GO_Central"/>
</dbReference>
<evidence type="ECO:0000256" key="13">
    <source>
        <dbReference type="SAM" id="MobiDB-lite"/>
    </source>
</evidence>
<comment type="similarity">
    <text evidence="2 11 12">Belongs to the RPAP2 family.</text>
</comment>
<feature type="region of interest" description="Disordered" evidence="13">
    <location>
        <begin position="327"/>
        <end position="389"/>
    </location>
</feature>
<organism evidence="15 16">
    <name type="scientific">Dictyostelium purpureum</name>
    <name type="common">Slime mold</name>
    <dbReference type="NCBI Taxonomy" id="5786"/>
    <lineage>
        <taxon>Eukaryota</taxon>
        <taxon>Amoebozoa</taxon>
        <taxon>Evosea</taxon>
        <taxon>Eumycetozoa</taxon>
        <taxon>Dictyostelia</taxon>
        <taxon>Dictyosteliales</taxon>
        <taxon>Dictyosteliaceae</taxon>
        <taxon>Dictyostelium</taxon>
    </lineage>
</organism>
<dbReference type="Pfam" id="PF04181">
    <property type="entry name" value="RPAP2_Rtr1"/>
    <property type="match status" value="1"/>
</dbReference>
<dbReference type="OrthoDB" id="2590500at2759"/>
<dbReference type="GO" id="GO:0008270">
    <property type="term" value="F:zinc ion binding"/>
    <property type="evidence" value="ECO:0007669"/>
    <property type="project" value="UniProtKB-KW"/>
</dbReference>
<keyword evidence="5 12" id="KW-0378">Hydrolase</keyword>
<dbReference type="InterPro" id="IPR007308">
    <property type="entry name" value="Rtr1/RPAP2_dom"/>
</dbReference>
<dbReference type="PROSITE" id="PS51479">
    <property type="entry name" value="ZF_RTR1"/>
    <property type="match status" value="1"/>
</dbReference>
<gene>
    <name evidence="15" type="ORF">DICPUDRAFT_37287</name>
</gene>
<dbReference type="eggNOG" id="KOG4780">
    <property type="taxonomic scope" value="Eukaryota"/>
</dbReference>
<dbReference type="InterPro" id="IPR038534">
    <property type="entry name" value="Rtr1/RPAP2_sf"/>
</dbReference>
<evidence type="ECO:0000259" key="14">
    <source>
        <dbReference type="PROSITE" id="PS51479"/>
    </source>
</evidence>
<evidence type="ECO:0000256" key="10">
    <source>
        <dbReference type="ARBA" id="ARBA00048336"/>
    </source>
</evidence>
<evidence type="ECO:0000256" key="11">
    <source>
        <dbReference type="PROSITE-ProRule" id="PRU00812"/>
    </source>
</evidence>
<evidence type="ECO:0000256" key="8">
    <source>
        <dbReference type="ARBA" id="ARBA00023242"/>
    </source>
</evidence>
<dbReference type="OMA" id="KCGYPCC"/>
<dbReference type="GO" id="GO:0005634">
    <property type="term" value="C:nucleus"/>
    <property type="evidence" value="ECO:0000318"/>
    <property type="project" value="GO_Central"/>
</dbReference>
<dbReference type="STRING" id="5786.F0ZSL5"/>
<dbReference type="AlphaFoldDB" id="F0ZSL5"/>
<evidence type="ECO:0000256" key="12">
    <source>
        <dbReference type="RuleBase" id="RU367080"/>
    </source>
</evidence>
<reference evidence="16" key="1">
    <citation type="journal article" date="2011" name="Genome Biol.">
        <title>Comparative genomics of the social amoebae Dictyostelium discoideum and Dictyostelium purpureum.</title>
        <authorList>
            <consortium name="US DOE Joint Genome Institute (JGI-PGF)"/>
            <person name="Sucgang R."/>
            <person name="Kuo A."/>
            <person name="Tian X."/>
            <person name="Salerno W."/>
            <person name="Parikh A."/>
            <person name="Feasley C.L."/>
            <person name="Dalin E."/>
            <person name="Tu H."/>
            <person name="Huang E."/>
            <person name="Barry K."/>
            <person name="Lindquist E."/>
            <person name="Shapiro H."/>
            <person name="Bruce D."/>
            <person name="Schmutz J."/>
            <person name="Salamov A."/>
            <person name="Fey P."/>
            <person name="Gaudet P."/>
            <person name="Anjard C."/>
            <person name="Babu M.M."/>
            <person name="Basu S."/>
            <person name="Bushmanova Y."/>
            <person name="van der Wel H."/>
            <person name="Katoh-Kurasawa M."/>
            <person name="Dinh C."/>
            <person name="Coutinho P.M."/>
            <person name="Saito T."/>
            <person name="Elias M."/>
            <person name="Schaap P."/>
            <person name="Kay R.R."/>
            <person name="Henrissat B."/>
            <person name="Eichinger L."/>
            <person name="Rivero F."/>
            <person name="Putnam N.H."/>
            <person name="West C.M."/>
            <person name="Loomis W.F."/>
            <person name="Chisholm R.L."/>
            <person name="Shaulsky G."/>
            <person name="Strassmann J.E."/>
            <person name="Queller D.C."/>
            <person name="Kuspa A."/>
            <person name="Grigoriev I.V."/>
        </authorList>
    </citation>
    <scope>NUCLEOTIDE SEQUENCE [LARGE SCALE GENOMIC DNA]</scope>
    <source>
        <strain evidence="16">QSDP1</strain>
    </source>
</reference>
<evidence type="ECO:0000256" key="5">
    <source>
        <dbReference type="ARBA" id="ARBA00022801"/>
    </source>
</evidence>
<dbReference type="GO" id="GO:0043175">
    <property type="term" value="F:RNA polymerase core enzyme binding"/>
    <property type="evidence" value="ECO:0007669"/>
    <property type="project" value="UniProtKB-UniRule"/>
</dbReference>
<evidence type="ECO:0000256" key="3">
    <source>
        <dbReference type="ARBA" id="ARBA00022723"/>
    </source>
</evidence>
<accession>F0ZSL5</accession>
<comment type="function">
    <text evidence="12">Putative RNA polymerase II subunit B1 C-terminal domain (CTD) phosphatase involved in RNA polymerase II transcription regulation.</text>
</comment>
<dbReference type="KEGG" id="dpp:DICPUDRAFT_37287"/>
<evidence type="ECO:0000256" key="6">
    <source>
        <dbReference type="ARBA" id="ARBA00022833"/>
    </source>
</evidence>
<proteinExistence type="inferred from homology"/>